<evidence type="ECO:0000256" key="2">
    <source>
        <dbReference type="SAM" id="Phobius"/>
    </source>
</evidence>
<dbReference type="RefSeq" id="WP_262846885.1">
    <property type="nucleotide sequence ID" value="NZ_JANZYP010000053.1"/>
</dbReference>
<accession>A0ABV9ECI6</accession>
<keyword evidence="2" id="KW-1133">Transmembrane helix</keyword>
<dbReference type="Proteomes" id="UP001595891">
    <property type="component" value="Unassembled WGS sequence"/>
</dbReference>
<feature type="compositionally biased region" description="Low complexity" evidence="1">
    <location>
        <begin position="44"/>
        <end position="53"/>
    </location>
</feature>
<feature type="domain" description="DUF2510" evidence="3">
    <location>
        <begin position="6"/>
        <end position="37"/>
    </location>
</feature>
<feature type="compositionally biased region" description="Low complexity" evidence="1">
    <location>
        <begin position="66"/>
        <end position="99"/>
    </location>
</feature>
<feature type="compositionally biased region" description="Low complexity" evidence="1">
    <location>
        <begin position="143"/>
        <end position="152"/>
    </location>
</feature>
<dbReference type="Pfam" id="PF10708">
    <property type="entry name" value="DUF2510"/>
    <property type="match status" value="1"/>
</dbReference>
<feature type="region of interest" description="Disordered" evidence="1">
    <location>
        <begin position="1"/>
        <end position="184"/>
    </location>
</feature>
<sequence>MTQTPAGWYPDPYGTPQLRWWDGTQWTDATHPLEGPAGQGAPVTTGQWAQPGTGPQGAGPQPPPGTGQNPQPGTGQNPQPGTGQNPQPGTGQNPQGTGPYPRPGTGANPQPGMGPYPQPGPPQPGTGPYAPPGTPQFGPPPGQQATAQFGQPVGPYGAPAQQQWGNQGGTAQFPVPEFGPQGPPPKKGSMLPWVIGGGAVVVLLVVALIIGISVMNRGTTPVADSTPDPTTSIEPSDPQITPPLETTPAPSPSDSTDFPAELPQPKGNVITDPRTGLSYAFPGGPWTVPKWSDLNGTGPADPNFPQWTGGYETTSQKNYDGQNHDWVGQVLTCRLPEAFDYAGPQDLRNSAGALLVNYEKLFYSPPHKRKIVKDAALDVSGKKAWILRFEMDFTAESKKNNWKFTKEEGFFLVVDQGAGARPSVMYASVPDNLDTKVIDRVVDSLKAS</sequence>
<dbReference type="InterPro" id="IPR018929">
    <property type="entry name" value="DUF2510"/>
</dbReference>
<reference evidence="5" key="1">
    <citation type="journal article" date="2019" name="Int. J. Syst. Evol. Microbiol.">
        <title>The Global Catalogue of Microorganisms (GCM) 10K type strain sequencing project: providing services to taxonomists for standard genome sequencing and annotation.</title>
        <authorList>
            <consortium name="The Broad Institute Genomics Platform"/>
            <consortium name="The Broad Institute Genome Sequencing Center for Infectious Disease"/>
            <person name="Wu L."/>
            <person name="Ma J."/>
        </authorList>
    </citation>
    <scope>NUCLEOTIDE SEQUENCE [LARGE SCALE GENOMIC DNA]</scope>
    <source>
        <strain evidence="5">CCUG 49560</strain>
    </source>
</reference>
<evidence type="ECO:0000313" key="5">
    <source>
        <dbReference type="Proteomes" id="UP001595891"/>
    </source>
</evidence>
<keyword evidence="5" id="KW-1185">Reference proteome</keyword>
<organism evidence="4 5">
    <name type="scientific">Sphaerisporangium corydalis</name>
    <dbReference type="NCBI Taxonomy" id="1441875"/>
    <lineage>
        <taxon>Bacteria</taxon>
        <taxon>Bacillati</taxon>
        <taxon>Actinomycetota</taxon>
        <taxon>Actinomycetes</taxon>
        <taxon>Streptosporangiales</taxon>
        <taxon>Streptosporangiaceae</taxon>
        <taxon>Sphaerisporangium</taxon>
    </lineage>
</organism>
<evidence type="ECO:0000256" key="1">
    <source>
        <dbReference type="SAM" id="MobiDB-lite"/>
    </source>
</evidence>
<feature type="region of interest" description="Disordered" evidence="1">
    <location>
        <begin position="218"/>
        <end position="273"/>
    </location>
</feature>
<proteinExistence type="predicted"/>
<dbReference type="EMBL" id="JBHSFN010000004">
    <property type="protein sequence ID" value="MFC4586201.1"/>
    <property type="molecule type" value="Genomic_DNA"/>
</dbReference>
<evidence type="ECO:0000259" key="3">
    <source>
        <dbReference type="Pfam" id="PF10708"/>
    </source>
</evidence>
<gene>
    <name evidence="4" type="ORF">ACFO8L_08960</name>
</gene>
<keyword evidence="2" id="KW-0812">Transmembrane</keyword>
<name>A0ABV9ECI6_9ACTN</name>
<feature type="transmembrane region" description="Helical" evidence="2">
    <location>
        <begin position="190"/>
        <end position="212"/>
    </location>
</feature>
<comment type="caution">
    <text evidence="4">The sequence shown here is derived from an EMBL/GenBank/DDBJ whole genome shotgun (WGS) entry which is preliminary data.</text>
</comment>
<feature type="compositionally biased region" description="Pro residues" evidence="1">
    <location>
        <begin position="112"/>
        <end position="142"/>
    </location>
</feature>
<keyword evidence="2" id="KW-0472">Membrane</keyword>
<protein>
    <submittedName>
        <fullName evidence="4">DUF2510 domain-containing protein</fullName>
    </submittedName>
</protein>
<feature type="compositionally biased region" description="Polar residues" evidence="1">
    <location>
        <begin position="218"/>
        <end position="234"/>
    </location>
</feature>
<evidence type="ECO:0000313" key="4">
    <source>
        <dbReference type="EMBL" id="MFC4586201.1"/>
    </source>
</evidence>